<evidence type="ECO:0000256" key="1">
    <source>
        <dbReference type="SAM" id="Phobius"/>
    </source>
</evidence>
<dbReference type="EMBL" id="CAMPGE010024994">
    <property type="protein sequence ID" value="CAI2382797.1"/>
    <property type="molecule type" value="Genomic_DNA"/>
</dbReference>
<keyword evidence="1" id="KW-0812">Transmembrane</keyword>
<evidence type="ECO:0000313" key="2">
    <source>
        <dbReference type="EMBL" id="CAI2382797.1"/>
    </source>
</evidence>
<keyword evidence="3" id="KW-1185">Reference proteome</keyword>
<feature type="transmembrane region" description="Helical" evidence="1">
    <location>
        <begin position="106"/>
        <end position="134"/>
    </location>
</feature>
<feature type="transmembrane region" description="Helical" evidence="1">
    <location>
        <begin position="51"/>
        <end position="69"/>
    </location>
</feature>
<reference evidence="2" key="1">
    <citation type="submission" date="2023-07" db="EMBL/GenBank/DDBJ databases">
        <authorList>
            <consortium name="AG Swart"/>
            <person name="Singh M."/>
            <person name="Singh A."/>
            <person name="Seah K."/>
            <person name="Emmerich C."/>
        </authorList>
    </citation>
    <scope>NUCLEOTIDE SEQUENCE</scope>
    <source>
        <strain evidence="2">DP1</strain>
    </source>
</reference>
<keyword evidence="1" id="KW-1133">Transmembrane helix</keyword>
<organism evidence="2 3">
    <name type="scientific">Euplotes crassus</name>
    <dbReference type="NCBI Taxonomy" id="5936"/>
    <lineage>
        <taxon>Eukaryota</taxon>
        <taxon>Sar</taxon>
        <taxon>Alveolata</taxon>
        <taxon>Ciliophora</taxon>
        <taxon>Intramacronucleata</taxon>
        <taxon>Spirotrichea</taxon>
        <taxon>Hypotrichia</taxon>
        <taxon>Euplotida</taxon>
        <taxon>Euplotidae</taxon>
        <taxon>Moneuplotes</taxon>
    </lineage>
</organism>
<protein>
    <submittedName>
        <fullName evidence="2">Uncharacterized protein</fullName>
    </submittedName>
</protein>
<dbReference type="Proteomes" id="UP001295684">
    <property type="component" value="Unassembled WGS sequence"/>
</dbReference>
<accession>A0AAD1Y161</accession>
<dbReference type="AlphaFoldDB" id="A0AAD1Y161"/>
<keyword evidence="1" id="KW-0472">Membrane</keyword>
<comment type="caution">
    <text evidence="2">The sequence shown here is derived from an EMBL/GenBank/DDBJ whole genome shotgun (WGS) entry which is preliminary data.</text>
</comment>
<evidence type="ECO:0000313" key="3">
    <source>
        <dbReference type="Proteomes" id="UP001295684"/>
    </source>
</evidence>
<proteinExistence type="predicted"/>
<sequence length="160" mass="17983">MDNYRYQKSNGLEHKEVTTLFMTLRYANLAIVVGLIGLILHEWDDESIRTLFAPAVFFLMIPSIIFQIYPDIRFSSIFKTIVSTILALTAGFAILLFVIFMQTGDFIGNLLAGFAMIIIFFPTMLLNGTLLLALSTGSESSEVKCIITPQEHLKIQPLMI</sequence>
<feature type="transmembrane region" description="Helical" evidence="1">
    <location>
        <begin position="81"/>
        <end position="100"/>
    </location>
</feature>
<gene>
    <name evidence="2" type="ORF">ECRASSUSDP1_LOCUS24284</name>
</gene>
<feature type="transmembrane region" description="Helical" evidence="1">
    <location>
        <begin position="20"/>
        <end position="39"/>
    </location>
</feature>
<name>A0AAD1Y161_EUPCR</name>